<proteinExistence type="predicted"/>
<gene>
    <name evidence="1" type="ORF">BJBARM5_1060</name>
</gene>
<organism evidence="1 2">
    <name type="scientific">Candidatus Parvarchaeum acidophilus ARMAN-5</name>
    <dbReference type="NCBI Taxonomy" id="662762"/>
    <lineage>
        <taxon>Archaea</taxon>
        <taxon>Candidatus Parvarchaeota</taxon>
        <taxon>Candidatus Parvarchaeum</taxon>
    </lineage>
</organism>
<evidence type="ECO:0000313" key="2">
    <source>
        <dbReference type="Proteomes" id="UP000009376"/>
    </source>
</evidence>
<protein>
    <submittedName>
        <fullName evidence="1">Uncharacterized protein</fullName>
    </submittedName>
</protein>
<evidence type="ECO:0000313" key="1">
    <source>
        <dbReference type="EMBL" id="EFD92196.1"/>
    </source>
</evidence>
<dbReference type="EMBL" id="GG745615">
    <property type="protein sequence ID" value="EFD92196.1"/>
    <property type="molecule type" value="Genomic_DNA"/>
</dbReference>
<sequence>MWNKFIALSQKYSTKTRLSVSCGIETFKYKRCSYSIIEKLYMENKKADLENILYHVKEKPEKKMIEYKLSENAMHNDITGKGMYNALSGIISDIAGRERNLLNTLDSIYNFSPEQSLLDKKASEAYSRDGSGNKYYIVIDSTDAMVYKNIVDNCKKDRTLIFSVLKDYKLNNLLQSITYLSSKITTIAAKIND</sequence>
<accession>D6GX36</accession>
<name>D6GX36_PARA5</name>
<dbReference type="Proteomes" id="UP000009376">
    <property type="component" value="Unassembled WGS sequence"/>
</dbReference>
<reference evidence="1 2" key="1">
    <citation type="journal article" date="2010" name="Proc. Natl. Acad. Sci. U.S.A.">
        <title>Enigmatic, ultrasmall, uncultivated Archaea.</title>
        <authorList>
            <person name="Baker B.J."/>
            <person name="Comolli L.R."/>
            <person name="Dick G.J."/>
            <person name="Hauser L.J."/>
            <person name="Hyatt D."/>
            <person name="Dill B.D."/>
            <person name="Land M.L."/>
            <person name="Verberkmoes N.C."/>
            <person name="Hettich R.L."/>
            <person name="Banfield J.F."/>
        </authorList>
    </citation>
    <scope>NUCLEOTIDE SEQUENCE [LARGE SCALE GENOMIC DNA]</scope>
</reference>
<dbReference type="AlphaFoldDB" id="D6GX36"/>